<evidence type="ECO:0000313" key="1">
    <source>
        <dbReference type="EMBL" id="AGY47116.1"/>
    </source>
</evidence>
<proteinExistence type="predicted"/>
<dbReference type="Proteomes" id="UP000017651">
    <property type="component" value="Segment"/>
</dbReference>
<gene>
    <name evidence="1" type="ORF">CN1A_7</name>
</gene>
<sequence length="176" mass="19473">MSTTIKEVSTYPEILQVTVAKEHDGYTGPRPLLITLGGHMANMAPQELFDALRAEGFVDTPKTVRDLVREMEVGTRFKIDQLPDVIYVRSEKGFKSEGNSTYELKFAALVPDIHIITVLPPLPKGDMAMQGLQPGNKFYVGDESFIKTRPCEAVSLRDGTVYGSGYFADKTVKVSK</sequence>
<dbReference type="KEGG" id="vg:18506527"/>
<reference evidence="1 2" key="1">
    <citation type="journal article" date="2013" name="Genome Announc.">
        <title>Complete Genome of Clavibacter michiganensis subsp. sepedonicusis Siphophage CN1A.</title>
        <authorList>
            <person name="Kongari R.R."/>
            <person name="Yao G.W."/>
            <person name="Chamakura K.R."/>
            <person name="Kuty Everett G.F."/>
        </authorList>
    </citation>
    <scope>NUCLEOTIDE SEQUENCE [LARGE SCALE GENOMIC DNA]</scope>
</reference>
<organism evidence="1 2">
    <name type="scientific">Clavibacter phage CN1A</name>
    <dbReference type="NCBI Taxonomy" id="1406793"/>
    <lineage>
        <taxon>Viruses</taxon>
        <taxon>Duplodnaviria</taxon>
        <taxon>Heunggongvirae</taxon>
        <taxon>Uroviricota</taxon>
        <taxon>Caudoviricetes</taxon>
        <taxon>Cinunavirus</taxon>
        <taxon>Cinunavirus CN1A</taxon>
    </lineage>
</organism>
<dbReference type="GeneID" id="18506527"/>
<accession>U5PTP3</accession>
<evidence type="ECO:0000313" key="2">
    <source>
        <dbReference type="Proteomes" id="UP000017651"/>
    </source>
</evidence>
<dbReference type="RefSeq" id="YP_009004219.1">
    <property type="nucleotide sequence ID" value="NC_023549.1"/>
</dbReference>
<protein>
    <submittedName>
        <fullName evidence="1">Uncharacterized protein</fullName>
    </submittedName>
</protein>
<dbReference type="EMBL" id="KF669650">
    <property type="protein sequence ID" value="AGY47116.1"/>
    <property type="molecule type" value="Genomic_DNA"/>
</dbReference>
<name>U5PTP3_9CAUD</name>
<keyword evidence="2" id="KW-1185">Reference proteome</keyword>